<accession>A0AA38VLM4</accession>
<comment type="caution">
    <text evidence="2">The sequence shown here is derived from an EMBL/GenBank/DDBJ whole genome shotgun (WGS) entry which is preliminary data.</text>
</comment>
<protein>
    <recommendedName>
        <fullName evidence="1">Heterokaryon incompatibility domain-containing protein</fullName>
    </recommendedName>
</protein>
<evidence type="ECO:0000313" key="2">
    <source>
        <dbReference type="EMBL" id="KAJ9139008.1"/>
    </source>
</evidence>
<dbReference type="PANTHER" id="PTHR33112">
    <property type="entry name" value="DOMAIN PROTEIN, PUTATIVE-RELATED"/>
    <property type="match status" value="1"/>
</dbReference>
<dbReference type="InterPro" id="IPR010730">
    <property type="entry name" value="HET"/>
</dbReference>
<reference evidence="2" key="1">
    <citation type="submission" date="2022-07" db="EMBL/GenBank/DDBJ databases">
        <title>Fungi with potential for degradation of polypropylene.</title>
        <authorList>
            <person name="Gostincar C."/>
        </authorList>
    </citation>
    <scope>NUCLEOTIDE SEQUENCE</scope>
    <source>
        <strain evidence="2">EXF-13287</strain>
    </source>
</reference>
<evidence type="ECO:0000259" key="1">
    <source>
        <dbReference type="Pfam" id="PF06985"/>
    </source>
</evidence>
<dbReference type="EMBL" id="JANBVN010000137">
    <property type="protein sequence ID" value="KAJ9139008.1"/>
    <property type="molecule type" value="Genomic_DNA"/>
</dbReference>
<sequence>MSMDAPTGKRPPWRLENYELLPENDVSFLCDVCRRINFRFLLHEVPMLQMPEVPLGDLERVLKERCCAFCRLVRTTLENALGSDYATLPTEYEGKKVTMLLVSFFRSLEATKPRRLILWIRPDPWAGKPSRSLEMHLAQEPDDFLKHQGLGRTVDSAKFNNILALYWIRMCRMGYGLHRDEEMTRPRSRPPPGFRLIDVTRGCIVPVDDIRDYVTLSYVWPPPGRPILKLSTSNKNQLIERDGSLTDPQIGFATKIPQTIKDAMEICKRVCEGYLWVDALCITQDDDTDRDNQIRAMDYIYSNSALTLVSTCGDGGEASIPGAGSVSRNIAQRVEVVQGFRLANRPWDFDRSVKDSKWNTRGWTYQERILSKRTLFVTPQQLFFKCCHSPSYLSEDLDSPPEARKTVTYPMDDTGRDTIPHQGSINVLTYIKIVEEFTRRNITYPEDILNAFAGVAENMKPLFRSDFLCGLPQSELDYCLAWDPAGAIVRRVCSSGVQFPSWSWAGWTGPVQYTFSERLSRVKWVHDETGKKLTPENYRLPDAVEDGKGWAEKRSHSGFRYFYHSSDENTWFRNPTAPVRRLQGPNLVPGTQCLRFETETIEITMSPLWDPKCTDNATEPMWQFPLTDDGYAVGIFFVPTNVVRGLKPNAPYKFVRLARIGHGYTASKLRAKKGDSSVSDSGETKIDHQIALEDLDGDPDIVRVKPPLGILYPGEPTADEAEAYLPFDRRRYDAYRPFCLCEFLVVETVGGVSYRIGAGRMHVDAWAQEPPKTEVVTLG</sequence>
<evidence type="ECO:0000313" key="3">
    <source>
        <dbReference type="Proteomes" id="UP001174691"/>
    </source>
</evidence>
<dbReference type="Proteomes" id="UP001174691">
    <property type="component" value="Unassembled WGS sequence"/>
</dbReference>
<dbReference type="PANTHER" id="PTHR33112:SF12">
    <property type="entry name" value="HETEROKARYON INCOMPATIBILITY DOMAIN-CONTAINING PROTEIN"/>
    <property type="match status" value="1"/>
</dbReference>
<proteinExistence type="predicted"/>
<keyword evidence="3" id="KW-1185">Reference proteome</keyword>
<dbReference type="AlphaFoldDB" id="A0AA38VLM4"/>
<gene>
    <name evidence="2" type="ORF">NKR19_g7640</name>
</gene>
<organism evidence="2 3">
    <name type="scientific">Coniochaeta hoffmannii</name>
    <dbReference type="NCBI Taxonomy" id="91930"/>
    <lineage>
        <taxon>Eukaryota</taxon>
        <taxon>Fungi</taxon>
        <taxon>Dikarya</taxon>
        <taxon>Ascomycota</taxon>
        <taxon>Pezizomycotina</taxon>
        <taxon>Sordariomycetes</taxon>
        <taxon>Sordariomycetidae</taxon>
        <taxon>Coniochaetales</taxon>
        <taxon>Coniochaetaceae</taxon>
        <taxon>Coniochaeta</taxon>
    </lineage>
</organism>
<name>A0AA38VLM4_9PEZI</name>
<feature type="domain" description="Heterokaryon incompatibility" evidence="1">
    <location>
        <begin position="213"/>
        <end position="367"/>
    </location>
</feature>
<dbReference type="Pfam" id="PF06985">
    <property type="entry name" value="HET"/>
    <property type="match status" value="1"/>
</dbReference>